<dbReference type="Proteomes" id="UP000230423">
    <property type="component" value="Unassembled WGS sequence"/>
</dbReference>
<evidence type="ECO:0000256" key="7">
    <source>
        <dbReference type="PROSITE-ProRule" id="PRU00124"/>
    </source>
</evidence>
<dbReference type="Pfam" id="PF00057">
    <property type="entry name" value="Ldl_recept_a"/>
    <property type="match status" value="1"/>
</dbReference>
<dbReference type="Pfam" id="PF00431">
    <property type="entry name" value="CUB"/>
    <property type="match status" value="1"/>
</dbReference>
<evidence type="ECO:0000256" key="4">
    <source>
        <dbReference type="ARBA" id="ARBA00023157"/>
    </source>
</evidence>
<keyword evidence="9" id="KW-0812">Transmembrane</keyword>
<dbReference type="InterPro" id="IPR051434">
    <property type="entry name" value="DnaJ_C_subfamily_member5"/>
</dbReference>
<dbReference type="OrthoDB" id="110024at2759"/>
<dbReference type="GO" id="GO:0016020">
    <property type="term" value="C:membrane"/>
    <property type="evidence" value="ECO:0007669"/>
    <property type="project" value="UniProtKB-SubCell"/>
</dbReference>
<comment type="caution">
    <text evidence="7">Lacks conserved residue(s) required for the propagation of feature annotation.</text>
</comment>
<dbReference type="SUPFAM" id="SSF46565">
    <property type="entry name" value="Chaperone J-domain"/>
    <property type="match status" value="1"/>
</dbReference>
<feature type="domain" description="J" evidence="11">
    <location>
        <begin position="222"/>
        <end position="287"/>
    </location>
</feature>
<dbReference type="Gene3D" id="4.10.400.10">
    <property type="entry name" value="Low-density Lipoprotein Receptor"/>
    <property type="match status" value="1"/>
</dbReference>
<reference evidence="12 13" key="1">
    <citation type="submission" date="2015-09" db="EMBL/GenBank/DDBJ databases">
        <title>Draft genome of the parasitic nematode Teladorsagia circumcincta isolate WARC Sus (inbred).</title>
        <authorList>
            <person name="Mitreva M."/>
        </authorList>
    </citation>
    <scope>NUCLEOTIDE SEQUENCE [LARGE SCALE GENOMIC DNA]</scope>
    <source>
        <strain evidence="12 13">S</strain>
    </source>
</reference>
<evidence type="ECO:0000256" key="1">
    <source>
        <dbReference type="ARBA" id="ARBA00004635"/>
    </source>
</evidence>
<dbReference type="InterPro" id="IPR036869">
    <property type="entry name" value="J_dom_sf"/>
</dbReference>
<dbReference type="PROSITE" id="PS50076">
    <property type="entry name" value="DNAJ_2"/>
    <property type="match status" value="1"/>
</dbReference>
<dbReference type="PROSITE" id="PS50068">
    <property type="entry name" value="LDLRA_2"/>
    <property type="match status" value="1"/>
</dbReference>
<dbReference type="GO" id="GO:0005737">
    <property type="term" value="C:cytoplasm"/>
    <property type="evidence" value="ECO:0007669"/>
    <property type="project" value="UniProtKB-ARBA"/>
</dbReference>
<keyword evidence="3" id="KW-0564">Palmitate</keyword>
<dbReference type="InterPro" id="IPR036055">
    <property type="entry name" value="LDL_receptor-like_sf"/>
</dbReference>
<evidence type="ECO:0000256" key="3">
    <source>
        <dbReference type="ARBA" id="ARBA00023139"/>
    </source>
</evidence>
<dbReference type="Gene3D" id="1.10.287.110">
    <property type="entry name" value="DnaJ domain"/>
    <property type="match status" value="1"/>
</dbReference>
<feature type="compositionally biased region" description="Basic and acidic residues" evidence="8">
    <location>
        <begin position="348"/>
        <end position="360"/>
    </location>
</feature>
<dbReference type="PROSITE" id="PS01180">
    <property type="entry name" value="CUB"/>
    <property type="match status" value="1"/>
</dbReference>
<keyword evidence="13" id="KW-1185">Reference proteome</keyword>
<evidence type="ECO:0000256" key="8">
    <source>
        <dbReference type="SAM" id="MobiDB-lite"/>
    </source>
</evidence>
<feature type="domain" description="CUB" evidence="10">
    <location>
        <begin position="14"/>
        <end position="131"/>
    </location>
</feature>
<keyword evidence="4 7" id="KW-1015">Disulfide bond</keyword>
<dbReference type="CDD" id="cd06257">
    <property type="entry name" value="DnaJ"/>
    <property type="match status" value="1"/>
</dbReference>
<dbReference type="PANTHER" id="PTHR44027:SF7">
    <property type="entry name" value="DNAJ HOMOLOG SUBFAMILY C MEMBER 5 HOMOLOG"/>
    <property type="match status" value="1"/>
</dbReference>
<evidence type="ECO:0000256" key="2">
    <source>
        <dbReference type="ARBA" id="ARBA00023136"/>
    </source>
</evidence>
<dbReference type="SUPFAM" id="SSF49854">
    <property type="entry name" value="Spermadhesin, CUB domain"/>
    <property type="match status" value="1"/>
</dbReference>
<proteinExistence type="predicted"/>
<keyword evidence="9" id="KW-1133">Transmembrane helix</keyword>
<sequence length="392" mass="44777">MVRATDRQVNQHDCQIEHRHALDGYVGTKALTNDLALNFTGSLDCIWLLEVPHEYSIVLYINEFSLYAPNHCSLNFFEVYSGTTSDKPLKRYCGMTAAHVFTSHYLMYVRFYLHDANRIRNTSISALYSSFTRMKNCSSTQLLSCGDENCVPRSLACNGRINCPYGNDEMNCHIMSSSRSDKPNFFQKLKSWRSNREKSSSSCTEVAIYTGDAGFCATLCPDYYHVLGVSPSASEDSIRAAYRARARLWHPDKNGGSDESQERFIQLQRAYVVLSNPNKRAIYDRFGAMGLDVAEHCDEDQQQYMAEFARHSRWALLLMCIGLLTCCFCCYCCCGCCSMCRRSHKREESRERRERRRATDSDWDGPVRNQPTETSHHSTLSDEFSIKIKGLG</sequence>
<dbReference type="CDD" id="cd00041">
    <property type="entry name" value="CUB"/>
    <property type="match status" value="1"/>
</dbReference>
<evidence type="ECO:0000259" key="10">
    <source>
        <dbReference type="PROSITE" id="PS01180"/>
    </source>
</evidence>
<organism evidence="12 13">
    <name type="scientific">Teladorsagia circumcincta</name>
    <name type="common">Brown stomach worm</name>
    <name type="synonym">Ostertagia circumcincta</name>
    <dbReference type="NCBI Taxonomy" id="45464"/>
    <lineage>
        <taxon>Eukaryota</taxon>
        <taxon>Metazoa</taxon>
        <taxon>Ecdysozoa</taxon>
        <taxon>Nematoda</taxon>
        <taxon>Chromadorea</taxon>
        <taxon>Rhabditida</taxon>
        <taxon>Rhabditina</taxon>
        <taxon>Rhabditomorpha</taxon>
        <taxon>Strongyloidea</taxon>
        <taxon>Trichostrongylidae</taxon>
        <taxon>Teladorsagia</taxon>
    </lineage>
</organism>
<dbReference type="PRINTS" id="PR00625">
    <property type="entry name" value="JDOMAIN"/>
</dbReference>
<dbReference type="Pfam" id="PF00226">
    <property type="entry name" value="DnaJ"/>
    <property type="match status" value="1"/>
</dbReference>
<dbReference type="InterPro" id="IPR035914">
    <property type="entry name" value="Sperma_CUB_dom_sf"/>
</dbReference>
<feature type="region of interest" description="Disordered" evidence="8">
    <location>
        <begin position="348"/>
        <end position="392"/>
    </location>
</feature>
<dbReference type="InterPro" id="IPR000859">
    <property type="entry name" value="CUB_dom"/>
</dbReference>
<dbReference type="SMART" id="SM00192">
    <property type="entry name" value="LDLa"/>
    <property type="match status" value="1"/>
</dbReference>
<feature type="disulfide bond" evidence="7">
    <location>
        <begin position="157"/>
        <end position="172"/>
    </location>
</feature>
<feature type="compositionally biased region" description="Basic and acidic residues" evidence="8">
    <location>
        <begin position="374"/>
        <end position="386"/>
    </location>
</feature>
<evidence type="ECO:0000313" key="13">
    <source>
        <dbReference type="Proteomes" id="UP000230423"/>
    </source>
</evidence>
<dbReference type="SUPFAM" id="SSF57424">
    <property type="entry name" value="LDL receptor-like module"/>
    <property type="match status" value="1"/>
</dbReference>
<evidence type="ECO:0000259" key="11">
    <source>
        <dbReference type="PROSITE" id="PS50076"/>
    </source>
</evidence>
<gene>
    <name evidence="12" type="ORF">TELCIR_00870</name>
</gene>
<dbReference type="AlphaFoldDB" id="A0A2G9V3M1"/>
<evidence type="ECO:0000313" key="12">
    <source>
        <dbReference type="EMBL" id="PIO77038.1"/>
    </source>
</evidence>
<keyword evidence="6" id="KW-0449">Lipoprotein</keyword>
<dbReference type="SMART" id="SM00271">
    <property type="entry name" value="DnaJ"/>
    <property type="match status" value="1"/>
</dbReference>
<comment type="subcellular location">
    <subcellularLocation>
        <location evidence="1">Membrane</location>
        <topology evidence="1">Lipid-anchor</topology>
    </subcellularLocation>
</comment>
<dbReference type="InterPro" id="IPR002172">
    <property type="entry name" value="LDrepeatLR_classA_rpt"/>
</dbReference>
<feature type="transmembrane region" description="Helical" evidence="9">
    <location>
        <begin position="314"/>
        <end position="340"/>
    </location>
</feature>
<keyword evidence="5" id="KW-0143">Chaperone</keyword>
<evidence type="ECO:0000256" key="9">
    <source>
        <dbReference type="SAM" id="Phobius"/>
    </source>
</evidence>
<accession>A0A2G9V3M1</accession>
<feature type="disulfide bond" evidence="7">
    <location>
        <begin position="145"/>
        <end position="163"/>
    </location>
</feature>
<dbReference type="EMBL" id="KZ345014">
    <property type="protein sequence ID" value="PIO77038.1"/>
    <property type="molecule type" value="Genomic_DNA"/>
</dbReference>
<dbReference type="Gene3D" id="2.60.120.290">
    <property type="entry name" value="Spermadhesin, CUB domain"/>
    <property type="match status" value="1"/>
</dbReference>
<keyword evidence="2 9" id="KW-0472">Membrane</keyword>
<dbReference type="SMART" id="SM00042">
    <property type="entry name" value="CUB"/>
    <property type="match status" value="1"/>
</dbReference>
<dbReference type="PANTHER" id="PTHR44027">
    <property type="entry name" value="DNAJ HOMOLOG SUBFAMILY C MEMBER 5 HOMOLOG"/>
    <property type="match status" value="1"/>
</dbReference>
<evidence type="ECO:0000256" key="6">
    <source>
        <dbReference type="ARBA" id="ARBA00023288"/>
    </source>
</evidence>
<protein>
    <submittedName>
        <fullName evidence="12">DnaJ domain protein</fullName>
    </submittedName>
</protein>
<dbReference type="CDD" id="cd00112">
    <property type="entry name" value="LDLa"/>
    <property type="match status" value="1"/>
</dbReference>
<evidence type="ECO:0000256" key="5">
    <source>
        <dbReference type="ARBA" id="ARBA00023186"/>
    </source>
</evidence>
<name>A0A2G9V3M1_TELCI</name>
<dbReference type="InterPro" id="IPR001623">
    <property type="entry name" value="DnaJ_domain"/>
</dbReference>